<comment type="caution">
    <text evidence="2">The sequence shown here is derived from an EMBL/GenBank/DDBJ whole genome shotgun (WGS) entry which is preliminary data.</text>
</comment>
<feature type="domain" description="ABC-three component systems C-terminal" evidence="1">
    <location>
        <begin position="218"/>
        <end position="338"/>
    </location>
</feature>
<gene>
    <name evidence="2" type="ORF">KEG57_35960</name>
</gene>
<keyword evidence="3" id="KW-1185">Reference proteome</keyword>
<organism evidence="2 3">
    <name type="scientific">Polyangium jinanense</name>
    <dbReference type="NCBI Taxonomy" id="2829994"/>
    <lineage>
        <taxon>Bacteria</taxon>
        <taxon>Pseudomonadati</taxon>
        <taxon>Myxococcota</taxon>
        <taxon>Polyangia</taxon>
        <taxon>Polyangiales</taxon>
        <taxon>Polyangiaceae</taxon>
        <taxon>Polyangium</taxon>
    </lineage>
</organism>
<dbReference type="AlphaFoldDB" id="A0A9X3X821"/>
<sequence length="358" mass="40974">MEHLDDVSISGLEGNVLIQVKNEAKPLGDLNVGFWNTLANWASVSDDDSIREFVFATTAAQIVGNIPRALSIEGSSPRLKYFRRHLDPLSSEDTSVNDDIEIVKALPDARLCHLLERMRIEQPGSAKALLAKTKNALRWDKVFPERALASAAREFGGWFHLTVLEALDNKRGARIHAGEVLDRLEKIRNRFAGEGRVYQFGNAAVSQDERAACHDRLFVQQLKSIELPTMALDDALVDFLREQRERAEWAHDLTVLREDLARFDDELLDRWRHNHRDVAQRRSQVDEKWNGRQLYDDLMDKPPPELGREVPPQYVYRGSYHRLADAPRIGWHPRWEEMFGALSDDEHVTAPDSEPSDE</sequence>
<evidence type="ECO:0000259" key="1">
    <source>
        <dbReference type="Pfam" id="PF20283"/>
    </source>
</evidence>
<dbReference type="EMBL" id="JAGTJJ010000033">
    <property type="protein sequence ID" value="MDC3985932.1"/>
    <property type="molecule type" value="Genomic_DNA"/>
</dbReference>
<name>A0A9X3X821_9BACT</name>
<dbReference type="Pfam" id="PF20283">
    <property type="entry name" value="CTD7"/>
    <property type="match status" value="1"/>
</dbReference>
<dbReference type="RefSeq" id="WP_272459301.1">
    <property type="nucleotide sequence ID" value="NZ_JAGTJJ010000033.1"/>
</dbReference>
<evidence type="ECO:0000313" key="3">
    <source>
        <dbReference type="Proteomes" id="UP001151081"/>
    </source>
</evidence>
<reference evidence="2 3" key="1">
    <citation type="submission" date="2021-04" db="EMBL/GenBank/DDBJ databases">
        <title>Genome analysis of Polyangium sp.</title>
        <authorList>
            <person name="Li Y."/>
            <person name="Wang J."/>
        </authorList>
    </citation>
    <scope>NUCLEOTIDE SEQUENCE [LARGE SCALE GENOMIC DNA]</scope>
    <source>
        <strain evidence="2 3">SDU14</strain>
    </source>
</reference>
<dbReference type="InterPro" id="IPR046913">
    <property type="entry name" value="ABC-3C_CTD7"/>
</dbReference>
<proteinExistence type="predicted"/>
<evidence type="ECO:0000313" key="2">
    <source>
        <dbReference type="EMBL" id="MDC3985932.1"/>
    </source>
</evidence>
<accession>A0A9X3X821</accession>
<protein>
    <recommendedName>
        <fullName evidence="1">ABC-three component systems C-terminal domain-containing protein</fullName>
    </recommendedName>
</protein>
<dbReference type="Proteomes" id="UP001151081">
    <property type="component" value="Unassembled WGS sequence"/>
</dbReference>